<dbReference type="InterPro" id="IPR001242">
    <property type="entry name" value="Condensation_dom"/>
</dbReference>
<dbReference type="SUPFAM" id="SSF56801">
    <property type="entry name" value="Acetyl-CoA synthetase-like"/>
    <property type="match status" value="2"/>
</dbReference>
<dbReference type="PROSITE" id="PS50075">
    <property type="entry name" value="CARRIER"/>
    <property type="match status" value="2"/>
</dbReference>
<comment type="pathway">
    <text evidence="2">Siderophore biosynthesis; mycobactin biosynthesis.</text>
</comment>
<dbReference type="Pfam" id="PF13193">
    <property type="entry name" value="AMP-binding_C"/>
    <property type="match status" value="2"/>
</dbReference>
<evidence type="ECO:0000256" key="3">
    <source>
        <dbReference type="ARBA" id="ARBA00007380"/>
    </source>
</evidence>
<dbReference type="InterPro" id="IPR010071">
    <property type="entry name" value="AA_adenyl_dom"/>
</dbReference>
<dbReference type="InterPro" id="IPR042099">
    <property type="entry name" value="ANL_N_sf"/>
</dbReference>
<dbReference type="PROSITE" id="PS00455">
    <property type="entry name" value="AMP_BINDING"/>
    <property type="match status" value="2"/>
</dbReference>
<evidence type="ECO:0000256" key="4">
    <source>
        <dbReference type="ARBA" id="ARBA00016743"/>
    </source>
</evidence>
<dbReference type="GO" id="GO:0008610">
    <property type="term" value="P:lipid biosynthetic process"/>
    <property type="evidence" value="ECO:0007669"/>
    <property type="project" value="UniProtKB-ARBA"/>
</dbReference>
<dbReference type="InterPro" id="IPR009081">
    <property type="entry name" value="PP-bd_ACP"/>
</dbReference>
<dbReference type="InterPro" id="IPR006162">
    <property type="entry name" value="Ppantetheine_attach_site"/>
</dbReference>
<dbReference type="GO" id="GO:0044550">
    <property type="term" value="P:secondary metabolite biosynthetic process"/>
    <property type="evidence" value="ECO:0007669"/>
    <property type="project" value="TreeGrafter"/>
</dbReference>
<dbReference type="FunFam" id="1.10.1200.10:FF:000016">
    <property type="entry name" value="Non-ribosomal peptide synthase"/>
    <property type="match status" value="1"/>
</dbReference>
<dbReference type="Gene3D" id="3.40.50.1820">
    <property type="entry name" value="alpha/beta hydrolase"/>
    <property type="match status" value="2"/>
</dbReference>
<dbReference type="GO" id="GO:0043041">
    <property type="term" value="P:amino acid activation for nonribosomal peptide biosynthetic process"/>
    <property type="evidence" value="ECO:0007669"/>
    <property type="project" value="TreeGrafter"/>
</dbReference>
<dbReference type="Gene3D" id="3.40.50.12780">
    <property type="entry name" value="N-terminal domain of ligase-like"/>
    <property type="match status" value="1"/>
</dbReference>
<evidence type="ECO:0000256" key="1">
    <source>
        <dbReference type="ARBA" id="ARBA00001957"/>
    </source>
</evidence>
<dbReference type="PATRIC" id="fig|1156913.3.peg.5437"/>
<evidence type="ECO:0000256" key="5">
    <source>
        <dbReference type="ARBA" id="ARBA00022450"/>
    </source>
</evidence>
<dbReference type="InterPro" id="IPR023213">
    <property type="entry name" value="CAT-like_dom_sf"/>
</dbReference>
<dbReference type="CDD" id="cd19535">
    <property type="entry name" value="Cyc_NRPS"/>
    <property type="match status" value="1"/>
</dbReference>
<keyword evidence="5" id="KW-0596">Phosphopantetheine</keyword>
<gene>
    <name evidence="10" type="ORF">AORI_5340</name>
</gene>
<dbReference type="FunFam" id="3.30.559.30:FF:000006">
    <property type="entry name" value="Yersiniabactin polyketide/non-ribosomal peptide synthetase"/>
    <property type="match status" value="1"/>
</dbReference>
<dbReference type="CDD" id="cd05930">
    <property type="entry name" value="A_NRPS"/>
    <property type="match status" value="1"/>
</dbReference>
<keyword evidence="11" id="KW-1185">Reference proteome</keyword>
<dbReference type="GO" id="GO:0031177">
    <property type="term" value="F:phosphopantetheine binding"/>
    <property type="evidence" value="ECO:0007669"/>
    <property type="project" value="InterPro"/>
</dbReference>
<dbReference type="HOGENOM" id="CLU_000022_0_5_11"/>
<evidence type="ECO:0000256" key="6">
    <source>
        <dbReference type="ARBA" id="ARBA00022553"/>
    </source>
</evidence>
<dbReference type="NCBIfam" id="TIGR01733">
    <property type="entry name" value="AA-adenyl-dom"/>
    <property type="match status" value="2"/>
</dbReference>
<accession>R4TBX7</accession>
<dbReference type="PROSITE" id="PS00012">
    <property type="entry name" value="PHOSPHOPANTETHEINE"/>
    <property type="match status" value="2"/>
</dbReference>
<dbReference type="SUPFAM" id="SSF47336">
    <property type="entry name" value="ACP-like"/>
    <property type="match status" value="2"/>
</dbReference>
<feature type="domain" description="Carrier" evidence="9">
    <location>
        <begin position="670"/>
        <end position="745"/>
    </location>
</feature>
<dbReference type="SUPFAM" id="SSF52777">
    <property type="entry name" value="CoA-dependent acyltransferases"/>
    <property type="match status" value="2"/>
</dbReference>
<dbReference type="Pfam" id="PF00501">
    <property type="entry name" value="AMP-binding"/>
    <property type="match status" value="2"/>
</dbReference>
<dbReference type="PANTHER" id="PTHR45527">
    <property type="entry name" value="NONRIBOSOMAL PEPTIDE SYNTHETASE"/>
    <property type="match status" value="1"/>
</dbReference>
<dbReference type="FunFam" id="3.30.559.10:FF:000023">
    <property type="entry name" value="Non-ribosomal peptide synthetase"/>
    <property type="match status" value="1"/>
</dbReference>
<dbReference type="GO" id="GO:0072330">
    <property type="term" value="P:monocarboxylic acid biosynthetic process"/>
    <property type="evidence" value="ECO:0007669"/>
    <property type="project" value="UniProtKB-ARBA"/>
</dbReference>
<dbReference type="Gene3D" id="2.30.38.10">
    <property type="entry name" value="Luciferase, Domain 3"/>
    <property type="match status" value="1"/>
</dbReference>
<sequence>MLLAAFATTLFRYTESTDLVFGAPGRAYRVKVDGDPAFAELVARVAAEVSFVDEKLPVVPAAELLNVWQGTEKSIPFVAGFARDVGEVDAAVTLVWRDGGAELVYREGAAGAANMARHLATVLDTAAPERRMSEVDLMTADERHRVVVAANDTGVAFDGARTLSTRIAEFALTTPHAPAVVDPVRRLDFAGLDAAANRLARHLVDHGVRPADRVGVLLERGVDAVVAQLAVHRAQAAAVLLDPALPTGRLRFMLADAAVVVVLTHSAHAAVPETGTVIELDRDRELIGRASAGLPSGPAGPDDISHVVYTSGSTGKPKAVLQRHRAVANLIDWAARAYAPRAGDRASWVSAPGFAVGLMEWMPFLGNGVPVYIAADATTRSPHELRDWLVSSAITHAVVVTTMAERVWSLPWPETAPLRCLIVTGEPVRRWPPADLPFDIIVSYGSTETTNVASCYHAGRGIRLTSATVDPVDRKGLPPVGLPIDNVRTYLLDPRGEPVPDGVIGELYVAGAGLSAGYLGRQTETAAKYVRSPVPEEPDRTVVRTGDLGRRGVGGALEIVGRADAQVKVRGFRVELGEVENALRERTSAQEAAVVAIGDDQPRIVAYVTGTAEPAADLHGKLAEFLPHYMLPAAYVRLGELPKLPNGKLDRANLPAPSTAESAVGPDHVEPRTETERALADLWRELLGLDRVGSGDDFFKVGGHSMAAVDLVARIEHRFGVVISLAALQAAPTVAGIAALIEDGGADPFAALPALVPDPARAHEPFPLTDTQHAYWIGRGDAVELGGVGCHGYFEWESTDLDVDRFRHAWWRLVERHSALRTIIRPDGTQEVLTALPDHDIAVLDLTGEPDDVVEERLDSLRELLSHQVFPADRWPLFDVRLTLLPGGVVRLHLGFDLLITDAWSYFQILVPDLVLLYDQHENELEPLELTFRDYVLAAEVELERSPVYRRARDYWLRRLDTLPPAPDLPKVAKAASRGPVRFHRRAHQLAPERWNELKKRARERSITPTCLLVAVFAEVLRTWSANERFTINFPLFNRLALHPQVKRIVGDFTTTSLLAVDKVDGTFAERATALQRRMWTDLEHRHFGGVRVLRELARRGDSGVRAAFPVVVTSLLGHPPRHTSASFGEAIYTISQTPQVSLDFQIFEVAGELRFNWDSLDALFPEGVLDDMFGAYRRLLERLADDERSWDTEWFDLVPAHQREVWREVNDTAAPAPTALLHAAVAEHAATDPGRPAVVAVDRTLTYGELDAEVNRVGRRLRDLGARPGELVGVVLEKGWEQIVAVHGVLASGAGYLPIDPGVPAERLRHLLDDGQVRFVLTSRVLDGGLDWPGAVRRLVVDSDFADVDAGPLPPVQRPSDLAYVIHTSGSTGVPKGVMVDHQGAMNTIADINARFDIGPADRCLAVSGLHFDLSVYDVFGMIAAGGTVVVPPPSATPSPAVWADLVVEHGVTFWNSVPQLAELCVLDVEGRGEGLGDTLRLVVLAGDWIPLSLPDQIRAVAPSADVIGSGGPTETCIWSVIQPIGTVDPEWPSIPYGKPMTNQRHHVLDAQGRPRPFWVPGEIHTASEVGLALGYWRDEELTAQRFAPLPGSGDRAYATGDLGRYLPDGTIEILGRVDLQVKIQGNRVELGEIEAVLTRHPAVRAAAVVAAGPSHGAKTLRAFVVPQPGSAPAELDLRTHLADRMPGYLVPASITVVDSLPLTGNGKVDRAALTDRSTDTAVGRLRKTPPSTDLERVVCAVWADVLGLDEVGVDDGFFALGGDSLNATKVVSRIRELFEIELPIRVVLESPTVAELCAEMTEDPAKADEVAELAGLLCGLSASLVDDLLAELESAS</sequence>
<dbReference type="InterPro" id="IPR020806">
    <property type="entry name" value="PKS_PP-bd"/>
</dbReference>
<dbReference type="EMBL" id="CP003410">
    <property type="protein sequence ID" value="AGM07923.1"/>
    <property type="molecule type" value="Genomic_DNA"/>
</dbReference>
<keyword evidence="7" id="KW-0436">Ligase</keyword>
<dbReference type="Gene3D" id="3.30.300.30">
    <property type="match status" value="2"/>
</dbReference>
<dbReference type="FunFam" id="1.10.1200.10:FF:000005">
    <property type="entry name" value="Nonribosomal peptide synthetase 1"/>
    <property type="match status" value="1"/>
</dbReference>
<evidence type="ECO:0000256" key="8">
    <source>
        <dbReference type="ARBA" id="ARBA00033440"/>
    </source>
</evidence>
<evidence type="ECO:0000256" key="7">
    <source>
        <dbReference type="ARBA" id="ARBA00022598"/>
    </source>
</evidence>
<dbReference type="Gene3D" id="3.30.559.30">
    <property type="entry name" value="Nonribosomal peptide synthetase, condensation domain"/>
    <property type="match status" value="2"/>
</dbReference>
<dbReference type="InterPro" id="IPR057737">
    <property type="entry name" value="Condensation_MtbB-like"/>
</dbReference>
<comment type="similarity">
    <text evidence="3">Belongs to the ATP-dependent AMP-binding enzyme family. MbtB subfamily.</text>
</comment>
<organism evidence="10 11">
    <name type="scientific">Amycolatopsis keratiniphila</name>
    <dbReference type="NCBI Taxonomy" id="129921"/>
    <lineage>
        <taxon>Bacteria</taxon>
        <taxon>Bacillati</taxon>
        <taxon>Actinomycetota</taxon>
        <taxon>Actinomycetes</taxon>
        <taxon>Pseudonocardiales</taxon>
        <taxon>Pseudonocardiaceae</taxon>
        <taxon>Amycolatopsis</taxon>
        <taxon>Amycolatopsis japonica group</taxon>
    </lineage>
</organism>
<dbReference type="Proteomes" id="UP000013968">
    <property type="component" value="Chromosome"/>
</dbReference>
<evidence type="ECO:0000313" key="11">
    <source>
        <dbReference type="Proteomes" id="UP000013968"/>
    </source>
</evidence>
<dbReference type="InterPro" id="IPR029058">
    <property type="entry name" value="AB_hydrolase_fold"/>
</dbReference>
<dbReference type="SMART" id="SM00823">
    <property type="entry name" value="PKS_PP"/>
    <property type="match status" value="2"/>
</dbReference>
<dbReference type="Gene3D" id="3.40.50.980">
    <property type="match status" value="2"/>
</dbReference>
<dbReference type="Pfam" id="PF00668">
    <property type="entry name" value="Condensation"/>
    <property type="match status" value="1"/>
</dbReference>
<evidence type="ECO:0000259" key="9">
    <source>
        <dbReference type="PROSITE" id="PS50075"/>
    </source>
</evidence>
<dbReference type="InterPro" id="IPR045851">
    <property type="entry name" value="AMP-bd_C_sf"/>
</dbReference>
<protein>
    <recommendedName>
        <fullName evidence="4">Phenyloxazoline synthase MbtB</fullName>
    </recommendedName>
    <alternativeName>
        <fullName evidence="8">Mycobactin synthetase protein B</fullName>
    </alternativeName>
</protein>
<keyword evidence="6" id="KW-0597">Phosphoprotein</keyword>
<dbReference type="Gene3D" id="3.30.559.10">
    <property type="entry name" value="Chloramphenicol acetyltransferase-like domain"/>
    <property type="match status" value="1"/>
</dbReference>
<evidence type="ECO:0000256" key="2">
    <source>
        <dbReference type="ARBA" id="ARBA00005102"/>
    </source>
</evidence>
<feature type="domain" description="Carrier" evidence="9">
    <location>
        <begin position="1731"/>
        <end position="1806"/>
    </location>
</feature>
<dbReference type="KEGG" id="aoi:AORI_5340"/>
<dbReference type="PANTHER" id="PTHR45527:SF10">
    <property type="entry name" value="PYOCHELIN SYNTHASE PCHF"/>
    <property type="match status" value="1"/>
</dbReference>
<name>R4TBX7_9PSEU</name>
<proteinExistence type="inferred from homology"/>
<dbReference type="GO" id="GO:0016874">
    <property type="term" value="F:ligase activity"/>
    <property type="evidence" value="ECO:0007669"/>
    <property type="project" value="UniProtKB-KW"/>
</dbReference>
<reference evidence="10 11" key="1">
    <citation type="journal article" date="2013" name="BMC Genomics">
        <title>ContigScape: a Cytoscape plugin facilitating microbial genome gap closing.</title>
        <authorList>
            <person name="Tang B."/>
            <person name="Wang Q."/>
            <person name="Yang M."/>
            <person name="Xie F."/>
            <person name="Zhu Y."/>
            <person name="Zhuo Y."/>
            <person name="Wang S."/>
            <person name="Gao H."/>
            <person name="Ding X."/>
            <person name="Zhang L."/>
            <person name="Zhao G."/>
            <person name="Zheng H."/>
        </authorList>
    </citation>
    <scope>NUCLEOTIDE SEQUENCE [LARGE SCALE GENOMIC DNA]</scope>
    <source>
        <strain evidence="10 11">HCCB10007</strain>
    </source>
</reference>
<evidence type="ECO:0000313" key="10">
    <source>
        <dbReference type="EMBL" id="AGM07923.1"/>
    </source>
</evidence>
<dbReference type="InterPro" id="IPR036736">
    <property type="entry name" value="ACP-like_sf"/>
</dbReference>
<dbReference type="Pfam" id="PF00550">
    <property type="entry name" value="PP-binding"/>
    <property type="match status" value="2"/>
</dbReference>
<comment type="cofactor">
    <cofactor evidence="1">
        <name>pantetheine 4'-phosphate</name>
        <dbReference type="ChEBI" id="CHEBI:47942"/>
    </cofactor>
</comment>
<dbReference type="InterPro" id="IPR020845">
    <property type="entry name" value="AMP-binding_CS"/>
</dbReference>
<dbReference type="GO" id="GO:0005737">
    <property type="term" value="C:cytoplasm"/>
    <property type="evidence" value="ECO:0007669"/>
    <property type="project" value="TreeGrafter"/>
</dbReference>
<dbReference type="InterPro" id="IPR000873">
    <property type="entry name" value="AMP-dep_synth/lig_dom"/>
</dbReference>
<dbReference type="InterPro" id="IPR025110">
    <property type="entry name" value="AMP-bd_C"/>
</dbReference>